<evidence type="ECO:0000256" key="1">
    <source>
        <dbReference type="SAM" id="MobiDB-lite"/>
    </source>
</evidence>
<feature type="compositionally biased region" description="Polar residues" evidence="1">
    <location>
        <begin position="112"/>
        <end position="122"/>
    </location>
</feature>
<dbReference type="Pfam" id="PF14736">
    <property type="entry name" value="N_Asn_amidohyd"/>
    <property type="match status" value="2"/>
</dbReference>
<feature type="region of interest" description="Disordered" evidence="1">
    <location>
        <begin position="45"/>
        <end position="175"/>
    </location>
</feature>
<feature type="compositionally biased region" description="Polar residues" evidence="1">
    <location>
        <begin position="77"/>
        <end position="87"/>
    </location>
</feature>
<feature type="compositionally biased region" description="Low complexity" evidence="1">
    <location>
        <begin position="130"/>
        <end position="146"/>
    </location>
</feature>
<feature type="compositionally biased region" description="Basic and acidic residues" evidence="1">
    <location>
        <begin position="424"/>
        <end position="445"/>
    </location>
</feature>
<keyword evidence="3" id="KW-1185">Reference proteome</keyword>
<reference evidence="2 3" key="1">
    <citation type="journal article" date="2014" name="Nat. Commun.">
        <title>Klebsormidium flaccidum genome reveals primary factors for plant terrestrial adaptation.</title>
        <authorList>
            <person name="Hori K."/>
            <person name="Maruyama F."/>
            <person name="Fujisawa T."/>
            <person name="Togashi T."/>
            <person name="Yamamoto N."/>
            <person name="Seo M."/>
            <person name="Sato S."/>
            <person name="Yamada T."/>
            <person name="Mori H."/>
            <person name="Tajima N."/>
            <person name="Moriyama T."/>
            <person name="Ikeuchi M."/>
            <person name="Watanabe M."/>
            <person name="Wada H."/>
            <person name="Kobayashi K."/>
            <person name="Saito M."/>
            <person name="Masuda T."/>
            <person name="Sasaki-Sekimoto Y."/>
            <person name="Mashiguchi K."/>
            <person name="Awai K."/>
            <person name="Shimojima M."/>
            <person name="Masuda S."/>
            <person name="Iwai M."/>
            <person name="Nobusawa T."/>
            <person name="Narise T."/>
            <person name="Kondo S."/>
            <person name="Saito H."/>
            <person name="Sato R."/>
            <person name="Murakawa M."/>
            <person name="Ihara Y."/>
            <person name="Oshima-Yamada Y."/>
            <person name="Ohtaka K."/>
            <person name="Satoh M."/>
            <person name="Sonobe K."/>
            <person name="Ishii M."/>
            <person name="Ohtani R."/>
            <person name="Kanamori-Sato M."/>
            <person name="Honoki R."/>
            <person name="Miyazaki D."/>
            <person name="Mochizuki H."/>
            <person name="Umetsu J."/>
            <person name="Higashi K."/>
            <person name="Shibata D."/>
            <person name="Kamiya Y."/>
            <person name="Sato N."/>
            <person name="Nakamura Y."/>
            <person name="Tabata S."/>
            <person name="Ida S."/>
            <person name="Kurokawa K."/>
            <person name="Ohta H."/>
        </authorList>
    </citation>
    <scope>NUCLEOTIDE SEQUENCE [LARGE SCALE GENOMIC DNA]</scope>
    <source>
        <strain evidence="2 3">NIES-2285</strain>
    </source>
</reference>
<dbReference type="GO" id="GO:0008418">
    <property type="term" value="F:protein-N-terminal asparagine amidohydrolase activity"/>
    <property type="evidence" value="ECO:0000318"/>
    <property type="project" value="GO_Central"/>
</dbReference>
<dbReference type="GO" id="GO:0005634">
    <property type="term" value="C:nucleus"/>
    <property type="evidence" value="ECO:0000318"/>
    <property type="project" value="GO_Central"/>
</dbReference>
<dbReference type="GO" id="GO:0006511">
    <property type="term" value="P:ubiquitin-dependent protein catabolic process"/>
    <property type="evidence" value="ECO:0000318"/>
    <property type="project" value="GO_Central"/>
</dbReference>
<gene>
    <name evidence="2" type="ORF">KFL_000540330</name>
</gene>
<feature type="compositionally biased region" description="Basic and acidic residues" evidence="1">
    <location>
        <begin position="45"/>
        <end position="75"/>
    </location>
</feature>
<feature type="compositionally biased region" description="Acidic residues" evidence="1">
    <location>
        <begin position="259"/>
        <end position="269"/>
    </location>
</feature>
<evidence type="ECO:0000313" key="3">
    <source>
        <dbReference type="Proteomes" id="UP000054558"/>
    </source>
</evidence>
<dbReference type="PANTHER" id="PTHR12498:SF0">
    <property type="entry name" value="PROTEIN N-TERMINAL ASPARAGINE AMIDOHYDROLASE"/>
    <property type="match status" value="1"/>
</dbReference>
<feature type="region of interest" description="Disordered" evidence="1">
    <location>
        <begin position="256"/>
        <end position="457"/>
    </location>
</feature>
<organism evidence="2 3">
    <name type="scientific">Klebsormidium nitens</name>
    <name type="common">Green alga</name>
    <name type="synonym">Ulothrix nitens</name>
    <dbReference type="NCBI Taxonomy" id="105231"/>
    <lineage>
        <taxon>Eukaryota</taxon>
        <taxon>Viridiplantae</taxon>
        <taxon>Streptophyta</taxon>
        <taxon>Klebsormidiophyceae</taxon>
        <taxon>Klebsormidiales</taxon>
        <taxon>Klebsormidiaceae</taxon>
        <taxon>Klebsormidium</taxon>
    </lineage>
</organism>
<proteinExistence type="predicted"/>
<feature type="compositionally biased region" description="Basic and acidic residues" evidence="1">
    <location>
        <begin position="364"/>
        <end position="384"/>
    </location>
</feature>
<accession>A0A0U9HIR4</accession>
<evidence type="ECO:0008006" key="4">
    <source>
        <dbReference type="Google" id="ProtNLM"/>
    </source>
</evidence>
<dbReference type="PANTHER" id="PTHR12498">
    <property type="entry name" value="N-TERMINAL ASPARAGINE AMIDOHYDROLASE"/>
    <property type="match status" value="1"/>
</dbReference>
<sequence length="646" mass="68194">MLLVDGIPLGDIATSRDGNEGWDLLLTLLRHPKIVASAAAFRQQKPELIDAPEDRRTPPSPRSVHDQTVHQKEGGHTPSTPAGTWTEGSIPAEPGPKSSEGDQSKGSGPESGPSTRGPSEQSAAERRSDAGPAAAEPSGSGKGASEQQEPRGDSGQPRSGSENQSTSEMHSTIDGSASRRTVYVFQRERATVLPAFVDVVGTDEMTTCIAVALRDPETGRTSVAHIDGEDCIKSGIAAMLLSMEPVNGPLELHLVGGYDDSDEGDDEDATGGAFDLQDNPGEENWTDRGSAPGEPSGTAAAALTRGGEAGISQGTGKAEMPVPGGLGASEVEPQGPESEAQPRPATMSRGGEGGVRSVAPPRGEVSEEAHRLARFDYRSDDEGRSPSLGKRSREEEDKGSGGGGGESDSSAKAQRPSGGKGKRPAQEPGKRLVEEGSSELEARGMEEEEERYDDAVGPVMGGQSWPLAAALVGMLHRSNVCLEVKTACILGHNTGKDREVGNLSMPVVRGLGIEPKSGRAFPATFSVNARGPDGVVRGVCMMACGPDPRWQGVLTVPYQTATDSFHVGPCQYERMDSIARQMQAMDDRDLLCLTSTSPTSEGTEFLPATRKVLAFLVENPNWWDVFPFDQPRVFVRTKAGGWRRTA</sequence>
<dbReference type="Proteomes" id="UP000054558">
    <property type="component" value="Unassembled WGS sequence"/>
</dbReference>
<evidence type="ECO:0000313" key="2">
    <source>
        <dbReference type="EMBL" id="GAQ80458.1"/>
    </source>
</evidence>
<protein>
    <recommendedName>
        <fullName evidence="4">Protein N-terminal asparagine amidohydrolase</fullName>
    </recommendedName>
</protein>
<name>A0A0U9HIR4_KLENI</name>
<dbReference type="EMBL" id="DF237003">
    <property type="protein sequence ID" value="GAQ80458.1"/>
    <property type="molecule type" value="Genomic_DNA"/>
</dbReference>
<dbReference type="STRING" id="105231.A0A0U9HIR4"/>
<dbReference type="InterPro" id="IPR026750">
    <property type="entry name" value="NTAN1"/>
</dbReference>
<dbReference type="AlphaFoldDB" id="A0A0U9HIR4"/>
<dbReference type="OrthoDB" id="539995at2759"/>
<feature type="compositionally biased region" description="Polar residues" evidence="1">
    <location>
        <begin position="156"/>
        <end position="175"/>
    </location>
</feature>